<dbReference type="PANTHER" id="PTHR46586:SF3">
    <property type="entry name" value="ANKYRIN REPEAT-CONTAINING PROTEIN"/>
    <property type="match status" value="1"/>
</dbReference>
<proteinExistence type="predicted"/>
<protein>
    <submittedName>
        <fullName evidence="1">Uncharacterized protein</fullName>
    </submittedName>
</protein>
<dbReference type="Proteomes" id="UP000198211">
    <property type="component" value="Unassembled WGS sequence"/>
</dbReference>
<gene>
    <name evidence="1" type="ORF">PHMEG_00018031</name>
</gene>
<comment type="caution">
    <text evidence="1">The sequence shown here is derived from an EMBL/GenBank/DDBJ whole genome shotgun (WGS) entry which is preliminary data.</text>
</comment>
<evidence type="ECO:0000313" key="1">
    <source>
        <dbReference type="EMBL" id="OWZ09294.1"/>
    </source>
</evidence>
<name>A0A225VVU5_9STRA</name>
<dbReference type="EMBL" id="NBNE01002841">
    <property type="protein sequence ID" value="OWZ09294.1"/>
    <property type="molecule type" value="Genomic_DNA"/>
</dbReference>
<sequence>MDIAAVTGHWDIVIWLHSLPRIRCAAAAMANAATGCYHKVVEWLRANRTEGCPAKVLNCAAINAHINVAEWLLVNRSKRSHPVIFLAMKGAIMGEPFEVMWRLDAQRCDHSVRIDQIRDRISGQEQRLFGDL</sequence>
<keyword evidence="2" id="KW-1185">Reference proteome</keyword>
<evidence type="ECO:0000313" key="2">
    <source>
        <dbReference type="Proteomes" id="UP000198211"/>
    </source>
</evidence>
<organism evidence="1 2">
    <name type="scientific">Phytophthora megakarya</name>
    <dbReference type="NCBI Taxonomy" id="4795"/>
    <lineage>
        <taxon>Eukaryota</taxon>
        <taxon>Sar</taxon>
        <taxon>Stramenopiles</taxon>
        <taxon>Oomycota</taxon>
        <taxon>Peronosporomycetes</taxon>
        <taxon>Peronosporales</taxon>
        <taxon>Peronosporaceae</taxon>
        <taxon>Phytophthora</taxon>
    </lineage>
</organism>
<accession>A0A225VVU5</accession>
<dbReference type="PANTHER" id="PTHR46586">
    <property type="entry name" value="ANKYRIN REPEAT-CONTAINING PROTEIN"/>
    <property type="match status" value="1"/>
</dbReference>
<dbReference type="AlphaFoldDB" id="A0A225VVU5"/>
<reference evidence="2" key="1">
    <citation type="submission" date="2017-03" db="EMBL/GenBank/DDBJ databases">
        <title>Phytopthora megakarya and P. palmivora, two closely related causual agents of cacao black pod achieved similar genome size and gene model numbers by different mechanisms.</title>
        <authorList>
            <person name="Ali S."/>
            <person name="Shao J."/>
            <person name="Larry D.J."/>
            <person name="Kronmiller B."/>
            <person name="Shen D."/>
            <person name="Strem M.D."/>
            <person name="Melnick R.L."/>
            <person name="Guiltinan M.J."/>
            <person name="Tyler B.M."/>
            <person name="Meinhardt L.W."/>
            <person name="Bailey B.A."/>
        </authorList>
    </citation>
    <scope>NUCLEOTIDE SEQUENCE [LARGE SCALE GENOMIC DNA]</scope>
    <source>
        <strain evidence="2">zdho120</strain>
    </source>
</reference>
<dbReference type="InterPro" id="IPR052050">
    <property type="entry name" value="SecEffector_AnkRepeat"/>
</dbReference>